<dbReference type="PRINTS" id="PR00081">
    <property type="entry name" value="GDHRDH"/>
</dbReference>
<dbReference type="Proteomes" id="UP001168821">
    <property type="component" value="Unassembled WGS sequence"/>
</dbReference>
<evidence type="ECO:0000256" key="1">
    <source>
        <dbReference type="ARBA" id="ARBA00023002"/>
    </source>
</evidence>
<dbReference type="SUPFAM" id="SSF51735">
    <property type="entry name" value="NAD(P)-binding Rossmann-fold domains"/>
    <property type="match status" value="1"/>
</dbReference>
<dbReference type="GO" id="GO:0016491">
    <property type="term" value="F:oxidoreductase activity"/>
    <property type="evidence" value="ECO:0007669"/>
    <property type="project" value="UniProtKB-KW"/>
</dbReference>
<feature type="transmembrane region" description="Helical" evidence="2">
    <location>
        <begin position="6"/>
        <end position="28"/>
    </location>
</feature>
<name>A0AA38HV32_9CUCU</name>
<keyword evidence="2" id="KW-0812">Transmembrane</keyword>
<protein>
    <recommendedName>
        <fullName evidence="5">Retinol dehydrogenase 11</fullName>
    </recommendedName>
</protein>
<dbReference type="Gene3D" id="3.40.50.720">
    <property type="entry name" value="NAD(P)-binding Rossmann-like Domain"/>
    <property type="match status" value="1"/>
</dbReference>
<dbReference type="PANTHER" id="PTHR43157:SF31">
    <property type="entry name" value="PHOSPHATIDYLINOSITOL-GLYCAN BIOSYNTHESIS CLASS F PROTEIN"/>
    <property type="match status" value="1"/>
</dbReference>
<dbReference type="EMBL" id="JALNTZ010000008">
    <property type="protein sequence ID" value="KAJ3643257.1"/>
    <property type="molecule type" value="Genomic_DNA"/>
</dbReference>
<gene>
    <name evidence="3" type="ORF">Zmor_025981</name>
</gene>
<dbReference type="PANTHER" id="PTHR43157">
    <property type="entry name" value="PHOSPHATIDYLINOSITOL-GLYCAN BIOSYNTHESIS CLASS F PROTEIN-RELATED"/>
    <property type="match status" value="1"/>
</dbReference>
<keyword evidence="2" id="KW-1133">Transmembrane helix</keyword>
<sequence length="344" mass="38588">MIVYHVYLKYVAFAVAAVTLPVIGLVILKIIQKWTTGRCRSLVCLNGKTAVVTGGGSGIGFETALLLAARGCRVIIADREDTTKAKNKIISVTNNTNIATRHLDLTSLQSIRKFAKEINETEERLDILINNAGSQAAKNKHTDDGLHVTMQINHFGPFLLTHLLADLLKKSAPSRIIFVSSATAFFWNNLSLKNLNYPKNHPMNFLRTSFIYGNSKLCNVIAANGFAERLKKFGVTSNSLHPGLVNTDIHARTARFLGIKTFRRMFRTIILFLYGKTPKEGAQTTIALAVSNHLKTVTGKHFWDCRNFIQPPKAWNKKFCNEIWEKSEEFVKLKPEEQLPVETF</sequence>
<organism evidence="3 4">
    <name type="scientific">Zophobas morio</name>
    <dbReference type="NCBI Taxonomy" id="2755281"/>
    <lineage>
        <taxon>Eukaryota</taxon>
        <taxon>Metazoa</taxon>
        <taxon>Ecdysozoa</taxon>
        <taxon>Arthropoda</taxon>
        <taxon>Hexapoda</taxon>
        <taxon>Insecta</taxon>
        <taxon>Pterygota</taxon>
        <taxon>Neoptera</taxon>
        <taxon>Endopterygota</taxon>
        <taxon>Coleoptera</taxon>
        <taxon>Polyphaga</taxon>
        <taxon>Cucujiformia</taxon>
        <taxon>Tenebrionidae</taxon>
        <taxon>Zophobas</taxon>
    </lineage>
</organism>
<keyword evidence="2" id="KW-0472">Membrane</keyword>
<accession>A0AA38HV32</accession>
<evidence type="ECO:0008006" key="5">
    <source>
        <dbReference type="Google" id="ProtNLM"/>
    </source>
</evidence>
<dbReference type="InterPro" id="IPR002347">
    <property type="entry name" value="SDR_fam"/>
</dbReference>
<keyword evidence="4" id="KW-1185">Reference proteome</keyword>
<proteinExistence type="predicted"/>
<evidence type="ECO:0000313" key="4">
    <source>
        <dbReference type="Proteomes" id="UP001168821"/>
    </source>
</evidence>
<evidence type="ECO:0000313" key="3">
    <source>
        <dbReference type="EMBL" id="KAJ3643257.1"/>
    </source>
</evidence>
<reference evidence="3" key="1">
    <citation type="journal article" date="2023" name="G3 (Bethesda)">
        <title>Whole genome assemblies of Zophobas morio and Tenebrio molitor.</title>
        <authorList>
            <person name="Kaur S."/>
            <person name="Stinson S.A."/>
            <person name="diCenzo G.C."/>
        </authorList>
    </citation>
    <scope>NUCLEOTIDE SEQUENCE</scope>
    <source>
        <strain evidence="3">QUZm001</strain>
    </source>
</reference>
<evidence type="ECO:0000256" key="2">
    <source>
        <dbReference type="SAM" id="Phobius"/>
    </source>
</evidence>
<dbReference type="InterPro" id="IPR036291">
    <property type="entry name" value="NAD(P)-bd_dom_sf"/>
</dbReference>
<dbReference type="Pfam" id="PF00106">
    <property type="entry name" value="adh_short"/>
    <property type="match status" value="1"/>
</dbReference>
<comment type="caution">
    <text evidence="3">The sequence shown here is derived from an EMBL/GenBank/DDBJ whole genome shotgun (WGS) entry which is preliminary data.</text>
</comment>
<dbReference type="AlphaFoldDB" id="A0AA38HV32"/>
<keyword evidence="1" id="KW-0560">Oxidoreductase</keyword>